<keyword evidence="3" id="KW-1185">Reference proteome</keyword>
<name>A0ABT2X4S8_9RHOB</name>
<sequence length="182" mass="19855">MTRGRKPKPTALRRAEGNPGKRGYNALEPVPPEGLPACPAHLSAAAQEEWHRIAGPLHDMGVLTLVDRAALAAYCQAWGRWVEAEEKLKETPVMLKTPSGYVQQSPWLAVANKQLELMGRYMAELGITPASRSRVAVSDPGDDVAMPVVIEIRAHEPAKEGVPPRITRHDGGPTELPGHRDR</sequence>
<evidence type="ECO:0000313" key="2">
    <source>
        <dbReference type="EMBL" id="MCU9848952.1"/>
    </source>
</evidence>
<dbReference type="InterPro" id="IPR006448">
    <property type="entry name" value="Phage_term_ssu_P27"/>
</dbReference>
<feature type="region of interest" description="Disordered" evidence="1">
    <location>
        <begin position="157"/>
        <end position="182"/>
    </location>
</feature>
<reference evidence="2 3" key="1">
    <citation type="submission" date="2022-10" db="EMBL/GenBank/DDBJ databases">
        <title>Defluviimonas sp. nov., isolated from ocean surface sediments.</title>
        <authorList>
            <person name="He W."/>
            <person name="Wang L."/>
            <person name="Zhang D.-F."/>
        </authorList>
    </citation>
    <scope>NUCLEOTIDE SEQUENCE [LARGE SCALE GENOMIC DNA]</scope>
    <source>
        <strain evidence="2 3">WL0024</strain>
    </source>
</reference>
<dbReference type="RefSeq" id="WP_263336911.1">
    <property type="nucleotide sequence ID" value="NZ_JAOVQO010000011.1"/>
</dbReference>
<gene>
    <name evidence="2" type="ORF">OEZ60_13150</name>
</gene>
<evidence type="ECO:0000313" key="3">
    <source>
        <dbReference type="Proteomes" id="UP001209535"/>
    </source>
</evidence>
<dbReference type="EMBL" id="JAOVQO010000011">
    <property type="protein sequence ID" value="MCU9848952.1"/>
    <property type="molecule type" value="Genomic_DNA"/>
</dbReference>
<dbReference type="Proteomes" id="UP001209535">
    <property type="component" value="Unassembled WGS sequence"/>
</dbReference>
<organism evidence="2 3">
    <name type="scientific">Albidovulum salinarum</name>
    <dbReference type="NCBI Taxonomy" id="2984153"/>
    <lineage>
        <taxon>Bacteria</taxon>
        <taxon>Pseudomonadati</taxon>
        <taxon>Pseudomonadota</taxon>
        <taxon>Alphaproteobacteria</taxon>
        <taxon>Rhodobacterales</taxon>
        <taxon>Paracoccaceae</taxon>
        <taxon>Albidovulum</taxon>
    </lineage>
</organism>
<protein>
    <submittedName>
        <fullName evidence="2">Phage terminase small subunit P27 family</fullName>
    </submittedName>
</protein>
<accession>A0ABT2X4S8</accession>
<comment type="caution">
    <text evidence="2">The sequence shown here is derived from an EMBL/GenBank/DDBJ whole genome shotgun (WGS) entry which is preliminary data.</text>
</comment>
<feature type="region of interest" description="Disordered" evidence="1">
    <location>
        <begin position="1"/>
        <end position="29"/>
    </location>
</feature>
<feature type="compositionally biased region" description="Basic and acidic residues" evidence="1">
    <location>
        <begin position="167"/>
        <end position="182"/>
    </location>
</feature>
<evidence type="ECO:0000256" key="1">
    <source>
        <dbReference type="SAM" id="MobiDB-lite"/>
    </source>
</evidence>
<dbReference type="NCBIfam" id="TIGR01558">
    <property type="entry name" value="sm_term_P27"/>
    <property type="match status" value="1"/>
</dbReference>
<dbReference type="Pfam" id="PF05119">
    <property type="entry name" value="Terminase_4"/>
    <property type="match status" value="1"/>
</dbReference>
<proteinExistence type="predicted"/>